<dbReference type="Proteomes" id="UP000657918">
    <property type="component" value="Unassembled WGS sequence"/>
</dbReference>
<proteinExistence type="predicted"/>
<feature type="region of interest" description="Disordered" evidence="1">
    <location>
        <begin position="60"/>
        <end position="80"/>
    </location>
</feature>
<accession>A0A835JJI1</accession>
<sequence>MQCQPSKESPSDKDQMPFFQEADPVFIASKYMSCMTANVKSTCFAGYHLEVDKMTRNWKTEETGESSDRKTLDHAVTQIV</sequence>
<reference evidence="2 3" key="1">
    <citation type="submission" date="2020-10" db="EMBL/GenBank/DDBJ databases">
        <title>Plant Genome Project.</title>
        <authorList>
            <person name="Zhang R.-G."/>
        </authorList>
    </citation>
    <scope>NUCLEOTIDE SEQUENCE [LARGE SCALE GENOMIC DNA]</scope>
    <source>
        <strain evidence="2">FAFU-HL-1</strain>
        <tissue evidence="2">Leaf</tissue>
    </source>
</reference>
<evidence type="ECO:0000313" key="3">
    <source>
        <dbReference type="Proteomes" id="UP000657918"/>
    </source>
</evidence>
<name>A0A835JJI1_9ROSI</name>
<dbReference type="EMBL" id="JADGMS010000015">
    <property type="protein sequence ID" value="KAF9668275.1"/>
    <property type="molecule type" value="Genomic_DNA"/>
</dbReference>
<gene>
    <name evidence="2" type="ORF">SADUNF_Sadunf15G0112000</name>
</gene>
<organism evidence="2 3">
    <name type="scientific">Salix dunnii</name>
    <dbReference type="NCBI Taxonomy" id="1413687"/>
    <lineage>
        <taxon>Eukaryota</taxon>
        <taxon>Viridiplantae</taxon>
        <taxon>Streptophyta</taxon>
        <taxon>Embryophyta</taxon>
        <taxon>Tracheophyta</taxon>
        <taxon>Spermatophyta</taxon>
        <taxon>Magnoliopsida</taxon>
        <taxon>eudicotyledons</taxon>
        <taxon>Gunneridae</taxon>
        <taxon>Pentapetalae</taxon>
        <taxon>rosids</taxon>
        <taxon>fabids</taxon>
        <taxon>Malpighiales</taxon>
        <taxon>Salicaceae</taxon>
        <taxon>Saliceae</taxon>
        <taxon>Salix</taxon>
    </lineage>
</organism>
<feature type="compositionally biased region" description="Basic and acidic residues" evidence="1">
    <location>
        <begin position="60"/>
        <end position="73"/>
    </location>
</feature>
<protein>
    <submittedName>
        <fullName evidence="2">Uncharacterized protein</fullName>
    </submittedName>
</protein>
<evidence type="ECO:0000256" key="1">
    <source>
        <dbReference type="SAM" id="MobiDB-lite"/>
    </source>
</evidence>
<evidence type="ECO:0000313" key="2">
    <source>
        <dbReference type="EMBL" id="KAF9668275.1"/>
    </source>
</evidence>
<dbReference type="AlphaFoldDB" id="A0A835JJI1"/>
<keyword evidence="3" id="KW-1185">Reference proteome</keyword>
<comment type="caution">
    <text evidence="2">The sequence shown here is derived from an EMBL/GenBank/DDBJ whole genome shotgun (WGS) entry which is preliminary data.</text>
</comment>